<name>A0A0E9V450_ANGAN</name>
<evidence type="ECO:0000313" key="1">
    <source>
        <dbReference type="EMBL" id="JAH72756.1"/>
    </source>
</evidence>
<protein>
    <submittedName>
        <fullName evidence="1">Uncharacterized protein</fullName>
    </submittedName>
</protein>
<reference evidence="1" key="2">
    <citation type="journal article" date="2015" name="Fish Shellfish Immunol.">
        <title>Early steps in the European eel (Anguilla anguilla)-Vibrio vulnificus interaction in the gills: Role of the RtxA13 toxin.</title>
        <authorList>
            <person name="Callol A."/>
            <person name="Pajuelo D."/>
            <person name="Ebbesson L."/>
            <person name="Teles M."/>
            <person name="MacKenzie S."/>
            <person name="Amaro C."/>
        </authorList>
    </citation>
    <scope>NUCLEOTIDE SEQUENCE</scope>
</reference>
<sequence length="12" mass="1353">MIIAKTNAQLSY</sequence>
<dbReference type="EMBL" id="GBXM01035821">
    <property type="protein sequence ID" value="JAH72756.1"/>
    <property type="molecule type" value="Transcribed_RNA"/>
</dbReference>
<proteinExistence type="predicted"/>
<reference evidence="1" key="1">
    <citation type="submission" date="2014-11" db="EMBL/GenBank/DDBJ databases">
        <authorList>
            <person name="Amaro Gonzalez C."/>
        </authorList>
    </citation>
    <scope>NUCLEOTIDE SEQUENCE</scope>
</reference>
<organism evidence="1">
    <name type="scientific">Anguilla anguilla</name>
    <name type="common">European freshwater eel</name>
    <name type="synonym">Muraena anguilla</name>
    <dbReference type="NCBI Taxonomy" id="7936"/>
    <lineage>
        <taxon>Eukaryota</taxon>
        <taxon>Metazoa</taxon>
        <taxon>Chordata</taxon>
        <taxon>Craniata</taxon>
        <taxon>Vertebrata</taxon>
        <taxon>Euteleostomi</taxon>
        <taxon>Actinopterygii</taxon>
        <taxon>Neopterygii</taxon>
        <taxon>Teleostei</taxon>
        <taxon>Anguilliformes</taxon>
        <taxon>Anguillidae</taxon>
        <taxon>Anguilla</taxon>
    </lineage>
</organism>
<accession>A0A0E9V450</accession>